<proteinExistence type="predicted"/>
<evidence type="ECO:0000313" key="2">
    <source>
        <dbReference type="EMBL" id="GLR72232.1"/>
    </source>
</evidence>
<dbReference type="RefSeq" id="WP_284218638.1">
    <property type="nucleotide sequence ID" value="NZ_BSOT01000009.1"/>
</dbReference>
<keyword evidence="3" id="KW-1185">Reference proteome</keyword>
<feature type="signal peptide" evidence="1">
    <location>
        <begin position="1"/>
        <end position="23"/>
    </location>
</feature>
<sequence>MLISKKRASLTCLLLLLAASVCAKQEKDPTKPPAAALAQLIGTNTLNKDIVLSAIFTRGQQRYAVINKRIMRIGDDILGKQIVSIDAQSIKLRNMTGSDTENDDMVFTLHEQTKTSGNMGKQGIK</sequence>
<evidence type="ECO:0008006" key="4">
    <source>
        <dbReference type="Google" id="ProtNLM"/>
    </source>
</evidence>
<organism evidence="2 3">
    <name type="scientific">Agaribacter marinus</name>
    <dbReference type="NCBI Taxonomy" id="1431249"/>
    <lineage>
        <taxon>Bacteria</taxon>
        <taxon>Pseudomonadati</taxon>
        <taxon>Pseudomonadota</taxon>
        <taxon>Gammaproteobacteria</taxon>
        <taxon>Alteromonadales</taxon>
        <taxon>Alteromonadaceae</taxon>
        <taxon>Agaribacter</taxon>
    </lineage>
</organism>
<gene>
    <name evidence="2" type="ORF">GCM10007852_31400</name>
</gene>
<reference evidence="2" key="1">
    <citation type="journal article" date="2014" name="Int. J. Syst. Evol. Microbiol.">
        <title>Complete genome sequence of Corynebacterium casei LMG S-19264T (=DSM 44701T), isolated from a smear-ripened cheese.</title>
        <authorList>
            <consortium name="US DOE Joint Genome Institute (JGI-PGF)"/>
            <person name="Walter F."/>
            <person name="Albersmeier A."/>
            <person name="Kalinowski J."/>
            <person name="Ruckert C."/>
        </authorList>
    </citation>
    <scope>NUCLEOTIDE SEQUENCE</scope>
    <source>
        <strain evidence="2">NBRC 110023</strain>
    </source>
</reference>
<evidence type="ECO:0000256" key="1">
    <source>
        <dbReference type="SAM" id="SignalP"/>
    </source>
</evidence>
<accession>A0AA37SZQ4</accession>
<dbReference type="Proteomes" id="UP001156601">
    <property type="component" value="Unassembled WGS sequence"/>
</dbReference>
<dbReference type="AlphaFoldDB" id="A0AA37SZQ4"/>
<evidence type="ECO:0000313" key="3">
    <source>
        <dbReference type="Proteomes" id="UP001156601"/>
    </source>
</evidence>
<name>A0AA37SZQ4_9ALTE</name>
<protein>
    <recommendedName>
        <fullName evidence="4">MSHA biogenesis protein MshK</fullName>
    </recommendedName>
</protein>
<keyword evidence="1" id="KW-0732">Signal</keyword>
<comment type="caution">
    <text evidence="2">The sequence shown here is derived from an EMBL/GenBank/DDBJ whole genome shotgun (WGS) entry which is preliminary data.</text>
</comment>
<feature type="chain" id="PRO_5041363946" description="MSHA biogenesis protein MshK" evidence="1">
    <location>
        <begin position="24"/>
        <end position="125"/>
    </location>
</feature>
<reference evidence="2" key="2">
    <citation type="submission" date="2023-01" db="EMBL/GenBank/DDBJ databases">
        <title>Draft genome sequence of Agaribacter marinus strain NBRC 110023.</title>
        <authorList>
            <person name="Sun Q."/>
            <person name="Mori K."/>
        </authorList>
    </citation>
    <scope>NUCLEOTIDE SEQUENCE</scope>
    <source>
        <strain evidence="2">NBRC 110023</strain>
    </source>
</reference>
<dbReference type="EMBL" id="BSOT01000009">
    <property type="protein sequence ID" value="GLR72232.1"/>
    <property type="molecule type" value="Genomic_DNA"/>
</dbReference>